<dbReference type="AlphaFoldDB" id="A0A8J5KX41"/>
<organism evidence="2 3">
    <name type="scientific">Zingiber officinale</name>
    <name type="common">Ginger</name>
    <name type="synonym">Amomum zingiber</name>
    <dbReference type="NCBI Taxonomy" id="94328"/>
    <lineage>
        <taxon>Eukaryota</taxon>
        <taxon>Viridiplantae</taxon>
        <taxon>Streptophyta</taxon>
        <taxon>Embryophyta</taxon>
        <taxon>Tracheophyta</taxon>
        <taxon>Spermatophyta</taxon>
        <taxon>Magnoliopsida</taxon>
        <taxon>Liliopsida</taxon>
        <taxon>Zingiberales</taxon>
        <taxon>Zingiberaceae</taxon>
        <taxon>Zingiber</taxon>
    </lineage>
</organism>
<feature type="region of interest" description="Disordered" evidence="1">
    <location>
        <begin position="185"/>
        <end position="205"/>
    </location>
</feature>
<dbReference type="PANTHER" id="PTHR33095">
    <property type="entry name" value="OS07G0619500 PROTEIN"/>
    <property type="match status" value="1"/>
</dbReference>
<dbReference type="InterPro" id="IPR012442">
    <property type="entry name" value="DUF1645_plant"/>
</dbReference>
<comment type="caution">
    <text evidence="2">The sequence shown here is derived from an EMBL/GenBank/DDBJ whole genome shotgun (WGS) entry which is preliminary data.</text>
</comment>
<dbReference type="Proteomes" id="UP000734854">
    <property type="component" value="Unassembled WGS sequence"/>
</dbReference>
<accession>A0A8J5KX41</accession>
<dbReference type="EMBL" id="JACMSC010000012">
    <property type="protein sequence ID" value="KAG6496392.1"/>
    <property type="molecule type" value="Genomic_DNA"/>
</dbReference>
<proteinExistence type="predicted"/>
<keyword evidence="3" id="KW-1185">Reference proteome</keyword>
<dbReference type="PANTHER" id="PTHR33095:SF111">
    <property type="entry name" value="OS02G0134200 PROTEIN"/>
    <property type="match status" value="1"/>
</dbReference>
<protein>
    <submittedName>
        <fullName evidence="2">Uncharacterized protein</fullName>
    </submittedName>
</protein>
<evidence type="ECO:0000313" key="3">
    <source>
        <dbReference type="Proteomes" id="UP000734854"/>
    </source>
</evidence>
<gene>
    <name evidence="2" type="ORF">ZIOFF_044253</name>
</gene>
<evidence type="ECO:0000313" key="2">
    <source>
        <dbReference type="EMBL" id="KAG6496392.1"/>
    </source>
</evidence>
<name>A0A8J5KX41_ZINOF</name>
<dbReference type="Pfam" id="PF07816">
    <property type="entry name" value="DUF1645"/>
    <property type="match status" value="1"/>
</dbReference>
<dbReference type="OrthoDB" id="666789at2759"/>
<reference evidence="2 3" key="1">
    <citation type="submission" date="2020-08" db="EMBL/GenBank/DDBJ databases">
        <title>Plant Genome Project.</title>
        <authorList>
            <person name="Zhang R.-G."/>
        </authorList>
    </citation>
    <scope>NUCLEOTIDE SEQUENCE [LARGE SCALE GENOMIC DNA]</scope>
    <source>
        <tissue evidence="2">Rhizome</tissue>
    </source>
</reference>
<sequence>MATDRTPFSFSLLSAAADEAQAADDFSTASFLVALPEEEAREGDAVDDDSEFVFAVTDSDAFSSASADEIFFEGRILPVYPLFNRDLLPDPPAEEETEAAAAEADVAEQIPLRQILLDDPSPSLPSSSEVPEAAGEFCAWTPNRCRKSASTGTSRRWRLRDLMVGRSHSDGKEKFVFLEAAPPAPSLPAKEKKASTGTSAGKADQVKGAKKAVRVAEMDMVTAHRLFYSKGSGSEQAVKGPRRSFLPYRQELYGLFAPINTLQRPRPPF</sequence>
<evidence type="ECO:0000256" key="1">
    <source>
        <dbReference type="SAM" id="MobiDB-lite"/>
    </source>
</evidence>